<proteinExistence type="predicted"/>
<dbReference type="EMBL" id="JYBP01000003">
    <property type="protein sequence ID" value="KJE28245.1"/>
    <property type="molecule type" value="Genomic_DNA"/>
</dbReference>
<name>A0A0D8BVU7_GEOKU</name>
<comment type="caution">
    <text evidence="1">The sequence shown here is derived from an EMBL/GenBank/DDBJ whole genome shotgun (WGS) entry which is preliminary data.</text>
</comment>
<dbReference type="Proteomes" id="UP000032522">
    <property type="component" value="Unassembled WGS sequence"/>
</dbReference>
<sequence>MVACKFFENVLEKCGAQQSREEGGVIRLFAWIYALEIILHKFCTPREFKESRFGGWWFYSHRLHFQHPNSSDRKSQNRRCDRNGGRFYFCGSLNVASMPGHFLAVNHRWLPYRLPSERCFRESRTARVRREA</sequence>
<accession>A0A0D8BVU7</accession>
<evidence type="ECO:0000313" key="2">
    <source>
        <dbReference type="Proteomes" id="UP000032522"/>
    </source>
</evidence>
<dbReference type="PATRIC" id="fig|1462.6.peg.3416"/>
<organism evidence="1 2">
    <name type="scientific">Geobacillus kaustophilus</name>
    <dbReference type="NCBI Taxonomy" id="1462"/>
    <lineage>
        <taxon>Bacteria</taxon>
        <taxon>Bacillati</taxon>
        <taxon>Bacillota</taxon>
        <taxon>Bacilli</taxon>
        <taxon>Bacillales</taxon>
        <taxon>Anoxybacillaceae</taxon>
        <taxon>Geobacillus</taxon>
        <taxon>Geobacillus thermoleovorans group</taxon>
    </lineage>
</organism>
<dbReference type="RefSeq" id="WP_156133421.1">
    <property type="nucleotide sequence ID" value="NZ_JYCF01000030.1"/>
</dbReference>
<dbReference type="AlphaFoldDB" id="A0A0D8BVU7"/>
<protein>
    <submittedName>
        <fullName evidence="1">Uncharacterized protein</fullName>
    </submittedName>
</protein>
<gene>
    <name evidence="1" type="ORF">LG52_3114</name>
</gene>
<reference evidence="1 2" key="1">
    <citation type="submission" date="2015-01" db="EMBL/GenBank/DDBJ databases">
        <authorList>
            <person name="Filippidou S."/>
            <person name="Jeanneret N."/>
            <person name="Russel-Delif L."/>
            <person name="Junier T."/>
            <person name="Wunderlin T."/>
            <person name="Molina V."/>
            <person name="Johnson S.L."/>
            <person name="Davenport K.W."/>
            <person name="Chain P.S."/>
            <person name="Dorador C."/>
            <person name="Junier P."/>
        </authorList>
    </citation>
    <scope>NUCLEOTIDE SEQUENCE [LARGE SCALE GENOMIC DNA]</scope>
    <source>
        <strain evidence="1 2">Et7/4</strain>
    </source>
</reference>
<evidence type="ECO:0000313" key="1">
    <source>
        <dbReference type="EMBL" id="KJE28245.1"/>
    </source>
</evidence>